<dbReference type="Proteomes" id="UP001438707">
    <property type="component" value="Unassembled WGS sequence"/>
</dbReference>
<dbReference type="GO" id="GO:0016236">
    <property type="term" value="P:macroautophagy"/>
    <property type="evidence" value="ECO:0007669"/>
    <property type="project" value="TreeGrafter"/>
</dbReference>
<evidence type="ECO:0000256" key="4">
    <source>
        <dbReference type="ARBA" id="ARBA00023136"/>
    </source>
</evidence>
<comment type="caution">
    <text evidence="6">The sequence shown here is derived from an EMBL/GenBank/DDBJ whole genome shotgun (WGS) entry which is preliminary data.</text>
</comment>
<organism evidence="6 7">
    <name type="scientific">Apatococcus lobatus</name>
    <dbReference type="NCBI Taxonomy" id="904363"/>
    <lineage>
        <taxon>Eukaryota</taxon>
        <taxon>Viridiplantae</taxon>
        <taxon>Chlorophyta</taxon>
        <taxon>core chlorophytes</taxon>
        <taxon>Trebouxiophyceae</taxon>
        <taxon>Chlorellales</taxon>
        <taxon>Chlorellaceae</taxon>
        <taxon>Apatococcus</taxon>
    </lineage>
</organism>
<keyword evidence="4 5" id="KW-0472">Membrane</keyword>
<dbReference type="GO" id="GO:0016020">
    <property type="term" value="C:membrane"/>
    <property type="evidence" value="ECO:0007669"/>
    <property type="project" value="UniProtKB-SubCell"/>
</dbReference>
<dbReference type="PANTHER" id="PTHR21389:SF0">
    <property type="entry name" value="ETOPOSIDE-INDUCED PROTEIN 2.4 HOMOLOG"/>
    <property type="match status" value="1"/>
</dbReference>
<evidence type="ECO:0000313" key="6">
    <source>
        <dbReference type="EMBL" id="KAK9840173.1"/>
    </source>
</evidence>
<dbReference type="PANTHER" id="PTHR21389">
    <property type="entry name" value="P53 INDUCED PROTEIN"/>
    <property type="match status" value="1"/>
</dbReference>
<feature type="transmembrane region" description="Helical" evidence="5">
    <location>
        <begin position="52"/>
        <end position="74"/>
    </location>
</feature>
<protein>
    <submittedName>
        <fullName evidence="6">Uncharacterized protein</fullName>
    </submittedName>
</protein>
<feature type="transmembrane region" description="Helical" evidence="5">
    <location>
        <begin position="244"/>
        <end position="261"/>
    </location>
</feature>
<evidence type="ECO:0000256" key="3">
    <source>
        <dbReference type="ARBA" id="ARBA00022989"/>
    </source>
</evidence>
<evidence type="ECO:0000256" key="2">
    <source>
        <dbReference type="ARBA" id="ARBA00022692"/>
    </source>
</evidence>
<dbReference type="InterPro" id="IPR059112">
    <property type="entry name" value="CysZ/EI24"/>
</dbReference>
<dbReference type="AlphaFoldDB" id="A0AAW1S219"/>
<feature type="transmembrane region" description="Helical" evidence="5">
    <location>
        <begin position="159"/>
        <end position="181"/>
    </location>
</feature>
<feature type="transmembrane region" description="Helical" evidence="5">
    <location>
        <begin position="94"/>
        <end position="116"/>
    </location>
</feature>
<name>A0AAW1S219_9CHLO</name>
<dbReference type="Pfam" id="PF07264">
    <property type="entry name" value="EI24"/>
    <property type="match status" value="1"/>
</dbReference>
<sequence>MATPKPERGLLQELTLHCRLWLSGVKEGFCLHRCVIYWVHDPTIWWKTVRCFTFNGVIFGGSIVIFKALLAPGFRWLVGTAVPAWASALDASLYLVYTFTWLFPVYIISFIVNCLWYQEIAERAFRVGQQRAVQSGQQAKARVLAGKPMPFPHMLAQELFRMTLFCVFFIQSLVAGCIPFIGPLANFVLLSWLYAFYFFDYKWAMTNVPLVTRVQHFEGHFAFFAGFGSVCTLATLIWPFFEGVAVMGVIFPLFVMVACEADPRLALQQCESKLLDIGPTAGSQLSGNAECSFAQAAPLSASHLCY</sequence>
<proteinExistence type="predicted"/>
<reference evidence="6 7" key="1">
    <citation type="journal article" date="2024" name="Nat. Commun.">
        <title>Phylogenomics reveals the evolutionary origins of lichenization in chlorophyte algae.</title>
        <authorList>
            <person name="Puginier C."/>
            <person name="Libourel C."/>
            <person name="Otte J."/>
            <person name="Skaloud P."/>
            <person name="Haon M."/>
            <person name="Grisel S."/>
            <person name="Petersen M."/>
            <person name="Berrin J.G."/>
            <person name="Delaux P.M."/>
            <person name="Dal Grande F."/>
            <person name="Keller J."/>
        </authorList>
    </citation>
    <scope>NUCLEOTIDE SEQUENCE [LARGE SCALE GENOMIC DNA]</scope>
    <source>
        <strain evidence="6 7">SAG 2145</strain>
    </source>
</reference>
<accession>A0AAW1S219</accession>
<gene>
    <name evidence="6" type="ORF">WJX74_004779</name>
</gene>
<keyword evidence="2 5" id="KW-0812">Transmembrane</keyword>
<evidence type="ECO:0000256" key="1">
    <source>
        <dbReference type="ARBA" id="ARBA00004141"/>
    </source>
</evidence>
<dbReference type="EMBL" id="JALJOS010000004">
    <property type="protein sequence ID" value="KAK9840173.1"/>
    <property type="molecule type" value="Genomic_DNA"/>
</dbReference>
<keyword evidence="3 5" id="KW-1133">Transmembrane helix</keyword>
<keyword evidence="7" id="KW-1185">Reference proteome</keyword>
<evidence type="ECO:0000313" key="7">
    <source>
        <dbReference type="Proteomes" id="UP001438707"/>
    </source>
</evidence>
<dbReference type="GO" id="GO:0005783">
    <property type="term" value="C:endoplasmic reticulum"/>
    <property type="evidence" value="ECO:0007669"/>
    <property type="project" value="TreeGrafter"/>
</dbReference>
<comment type="subcellular location">
    <subcellularLocation>
        <location evidence="1">Membrane</location>
        <topology evidence="1">Multi-pass membrane protein</topology>
    </subcellularLocation>
</comment>
<evidence type="ECO:0000256" key="5">
    <source>
        <dbReference type="SAM" id="Phobius"/>
    </source>
</evidence>